<evidence type="ECO:0000313" key="3">
    <source>
        <dbReference type="Proteomes" id="UP000290289"/>
    </source>
</evidence>
<gene>
    <name evidence="2" type="ORF">DVH24_014051</name>
</gene>
<proteinExistence type="predicted"/>
<evidence type="ECO:0000313" key="2">
    <source>
        <dbReference type="EMBL" id="RXH93475.1"/>
    </source>
</evidence>
<evidence type="ECO:0000256" key="1">
    <source>
        <dbReference type="SAM" id="MobiDB-lite"/>
    </source>
</evidence>
<accession>A0A498JF55</accession>
<reference evidence="2 3" key="1">
    <citation type="submission" date="2018-10" db="EMBL/GenBank/DDBJ databases">
        <title>A high-quality apple genome assembly.</title>
        <authorList>
            <person name="Hu J."/>
        </authorList>
    </citation>
    <scope>NUCLEOTIDE SEQUENCE [LARGE SCALE GENOMIC DNA]</scope>
    <source>
        <strain evidence="3">cv. HFTH1</strain>
        <tissue evidence="2">Young leaf</tissue>
    </source>
</reference>
<dbReference type="AlphaFoldDB" id="A0A498JF55"/>
<feature type="compositionally biased region" description="Low complexity" evidence="1">
    <location>
        <begin position="68"/>
        <end position="80"/>
    </location>
</feature>
<name>A0A498JF55_MALDO</name>
<organism evidence="2 3">
    <name type="scientific">Malus domestica</name>
    <name type="common">Apple</name>
    <name type="synonym">Pyrus malus</name>
    <dbReference type="NCBI Taxonomy" id="3750"/>
    <lineage>
        <taxon>Eukaryota</taxon>
        <taxon>Viridiplantae</taxon>
        <taxon>Streptophyta</taxon>
        <taxon>Embryophyta</taxon>
        <taxon>Tracheophyta</taxon>
        <taxon>Spermatophyta</taxon>
        <taxon>Magnoliopsida</taxon>
        <taxon>eudicotyledons</taxon>
        <taxon>Gunneridae</taxon>
        <taxon>Pentapetalae</taxon>
        <taxon>rosids</taxon>
        <taxon>fabids</taxon>
        <taxon>Rosales</taxon>
        <taxon>Rosaceae</taxon>
        <taxon>Amygdaloideae</taxon>
        <taxon>Maleae</taxon>
        <taxon>Malus</taxon>
    </lineage>
</organism>
<dbReference type="Proteomes" id="UP000290289">
    <property type="component" value="Chromosome 7"/>
</dbReference>
<feature type="region of interest" description="Disordered" evidence="1">
    <location>
        <begin position="56"/>
        <end position="80"/>
    </location>
</feature>
<dbReference type="EMBL" id="RDQH01000333">
    <property type="protein sequence ID" value="RXH93475.1"/>
    <property type="molecule type" value="Genomic_DNA"/>
</dbReference>
<protein>
    <submittedName>
        <fullName evidence="2">Uncharacterized protein</fullName>
    </submittedName>
</protein>
<keyword evidence="3" id="KW-1185">Reference proteome</keyword>
<comment type="caution">
    <text evidence="2">The sequence shown here is derived from an EMBL/GenBank/DDBJ whole genome shotgun (WGS) entry which is preliminary data.</text>
</comment>
<sequence length="80" mass="8405">MSHLIRSCKAVTTAPRLIPLPPTSAAIALVEMDPSTVNLVDSTLASSTFSVVLPVSTRRAHRRPRMPDTTSASTTDASGS</sequence>